<keyword evidence="2" id="KW-1185">Reference proteome</keyword>
<dbReference type="AlphaFoldDB" id="A0A418NIP4"/>
<dbReference type="SUPFAM" id="SSF50475">
    <property type="entry name" value="FMN-binding split barrel"/>
    <property type="match status" value="1"/>
</dbReference>
<evidence type="ECO:0000313" key="1">
    <source>
        <dbReference type="EMBL" id="RIV79207.1"/>
    </source>
</evidence>
<dbReference type="Pfam" id="PF04299">
    <property type="entry name" value="FMN_bind_2"/>
    <property type="match status" value="1"/>
</dbReference>
<accession>A0A418NIP4</accession>
<dbReference type="Gene3D" id="2.30.110.10">
    <property type="entry name" value="Electron Transport, Fmn-binding Protein, Chain A"/>
    <property type="match status" value="1"/>
</dbReference>
<dbReference type="RefSeq" id="WP_119512040.1">
    <property type="nucleotide sequence ID" value="NZ_QXFK01000014.1"/>
</dbReference>
<dbReference type="InterPro" id="IPR007396">
    <property type="entry name" value="TR_PAI2-type"/>
</dbReference>
<sequence length="215" mass="24118">MNDERRLYAPKAYAADDPRQIVREHPFALLITTGETGPWATSVPIYFETDDPGEMRLIGHMARNNPHARALQAGDTALAVFAGPHAYISASWYHERPTVPTWNYVTAHVRGTLDPIDDDDTQLRLLDRVTEMVEQGHSSPWTMAQAPEGRVDALLPHIRSFRIAIDRIEGVTKLSQTHPAGDRMRVIDALEARGWFGDQAIAALMRDNERAAEEN</sequence>
<organism evidence="1 2">
    <name type="scientific">Pelagerythrobacter aerophilus</name>
    <dbReference type="NCBI Taxonomy" id="2306995"/>
    <lineage>
        <taxon>Bacteria</taxon>
        <taxon>Pseudomonadati</taxon>
        <taxon>Pseudomonadota</taxon>
        <taxon>Alphaproteobacteria</taxon>
        <taxon>Sphingomonadales</taxon>
        <taxon>Erythrobacteraceae</taxon>
        <taxon>Pelagerythrobacter</taxon>
    </lineage>
</organism>
<dbReference type="PANTHER" id="PTHR35802:SF1">
    <property type="entry name" value="PROTEASE SYNTHASE AND SPORULATION PROTEIN PAI 2"/>
    <property type="match status" value="1"/>
</dbReference>
<dbReference type="Proteomes" id="UP000285092">
    <property type="component" value="Unassembled WGS sequence"/>
</dbReference>
<gene>
    <name evidence="1" type="ORF">D2V04_04140</name>
</gene>
<dbReference type="OrthoDB" id="9794948at2"/>
<dbReference type="EMBL" id="QXFK01000014">
    <property type="protein sequence ID" value="RIV79207.1"/>
    <property type="molecule type" value="Genomic_DNA"/>
</dbReference>
<dbReference type="PANTHER" id="PTHR35802">
    <property type="entry name" value="PROTEASE SYNTHASE AND SPORULATION PROTEIN PAI 2"/>
    <property type="match status" value="1"/>
</dbReference>
<comment type="caution">
    <text evidence="1">The sequence shown here is derived from an EMBL/GenBank/DDBJ whole genome shotgun (WGS) entry which is preliminary data.</text>
</comment>
<reference evidence="1 2" key="1">
    <citation type="submission" date="2018-08" db="EMBL/GenBank/DDBJ databases">
        <title>Altererythrobacter sp.Ery1 and Ery12, the genome sequencing of novel strains in genus Alterythrobacter.</title>
        <authorList>
            <person name="Cheng H."/>
            <person name="Wu Y.-H."/>
            <person name="Fang C."/>
            <person name="Xu X.-W."/>
        </authorList>
    </citation>
    <scope>NUCLEOTIDE SEQUENCE [LARGE SCALE GENOMIC DNA]</scope>
    <source>
        <strain evidence="1 2">Ery1</strain>
    </source>
</reference>
<dbReference type="InterPro" id="IPR012349">
    <property type="entry name" value="Split_barrel_FMN-bd"/>
</dbReference>
<proteinExistence type="predicted"/>
<evidence type="ECO:0000313" key="2">
    <source>
        <dbReference type="Proteomes" id="UP000285092"/>
    </source>
</evidence>
<protein>
    <submittedName>
        <fullName evidence="1">FMN-binding negative transcriptional regulator</fullName>
    </submittedName>
</protein>
<dbReference type="PIRSF" id="PIRSF010372">
    <property type="entry name" value="PaiB"/>
    <property type="match status" value="1"/>
</dbReference>
<name>A0A418NIP4_9SPHN</name>